<feature type="binding site" evidence="10">
    <location>
        <position position="912"/>
    </location>
    <ligand>
        <name>Zn(2+)</name>
        <dbReference type="ChEBI" id="CHEBI:29105"/>
        <note>catalytic</note>
    </ligand>
</feature>
<evidence type="ECO:0000256" key="11">
    <source>
        <dbReference type="SAM" id="MobiDB-lite"/>
    </source>
</evidence>
<feature type="compositionally biased region" description="Polar residues" evidence="11">
    <location>
        <begin position="362"/>
        <end position="371"/>
    </location>
</feature>
<dbReference type="PANTHER" id="PTHR11359">
    <property type="entry name" value="AMP DEAMINASE"/>
    <property type="match status" value="1"/>
</dbReference>
<feature type="compositionally biased region" description="Polar residues" evidence="11">
    <location>
        <begin position="225"/>
        <end position="240"/>
    </location>
</feature>
<evidence type="ECO:0000256" key="10">
    <source>
        <dbReference type="PIRSR" id="PIRSR606329-3"/>
    </source>
</evidence>
<dbReference type="PANTHER" id="PTHR11359:SF0">
    <property type="entry name" value="AMP DEAMINASE"/>
    <property type="match status" value="1"/>
</dbReference>
<feature type="compositionally biased region" description="Polar residues" evidence="11">
    <location>
        <begin position="331"/>
        <end position="343"/>
    </location>
</feature>
<dbReference type="InterPro" id="IPR006329">
    <property type="entry name" value="AMPD"/>
</dbReference>
<dbReference type="GO" id="GO:0046872">
    <property type="term" value="F:metal ion binding"/>
    <property type="evidence" value="ECO:0007669"/>
    <property type="project" value="UniProtKB-KW"/>
</dbReference>
<evidence type="ECO:0000256" key="2">
    <source>
        <dbReference type="ARBA" id="ARBA00006676"/>
    </source>
</evidence>
<proteinExistence type="inferred from homology"/>
<sequence length="1045" mass="117034">MSLQLKTLSTPSSSQQQQQTTPLPSEPSTPTQNKHHHHGSSSARKRKPFSRLGSGGGSGSKTGGYNDSSSSSSSDEEDSKKHADESNRKEAKSRAPPPSPQQFNSRLASRLAKNESDLRILRSNSALEHKVVFNDVTDTETEDQSFKDNDDSMLQDDMLLSEQERRKDLEENQLAINSDSSSSSSSRGRGGGEEDEREDNVKKDNAGNVLQKKNKKDALGRDSYAESSDGNSDAHSTRVTIRTAKVGTPNVPIMIKDSKKDGSVHGGKIKVGELAKLRDITGSYTKVLSPRRASMSDTRNYFGSSDKVPSEASSPTTAGSAEKSDALDAVGQQQQQNAGTPPSQRIEIFAQSKSPLSVDMKPQSSATSSILNIDDASAGPSTTPSYKNMRMRTQQLREGTAPPSPFGYDTVTLRESSEGQTITDECEETCLMIEYCIGLREKYLFEPTLSKVGSPVMGSVEIESKEALAALKTDQKFKMVDGVVRVFSKDDELLHEPPASATAFFHDLHALMIIQSAGPAKSFCHKRLMLTEQKFSLHVMLNSDAEFLAQKRAPHRDFYNVRKVDTHVHHSACMNQKHLLRFIKSKLKKEPNELVIYRDGKYLNLKEVFESIGMTSHELNIDTLDMRADKNTFHRFDRFNLKYNPCGQSRLREIFIKSDNLIRGRFLAELTKEVLTDLEANKYTMAEYRLSIYGRRKAEWDSLAAWVLNHGLFSKNIVWMIQLPRLFNIYKAQGTMKNFQQMLDNIFIPLFEVTIDPSSHPELHHFLKTVVGFDMVDDESKPERRPNKHMRVPEDWNVNHNPAYSYYAYYVYANLYTLNKLRESKGMNIITFRPHAGEAGDIDHLATTFMLAENIAHGINLRKSPVLQYLYYLTQIGLNMSPLSNNSLFVDYHRNPFPLFFARGLAVTLSTDDPLQIHMTKEPLVEEYSVAAQVWKLSAADLCEIARNSVLNSGFPREAKKHWISDNIFKSSSSNGLASSNEGGGGGGGEDEELVLHALEANDIEKTNVPDLRVQFRYDVLEAEKGLVRRACAQAREKGRVVKVR</sequence>
<dbReference type="GeneID" id="19017116"/>
<evidence type="ECO:0000256" key="9">
    <source>
        <dbReference type="PIRSR" id="PIRSR606329-2"/>
    </source>
</evidence>
<gene>
    <name evidence="12" type="ORF">Bathy02g00030</name>
</gene>
<keyword evidence="4 10" id="KW-0479">Metal-binding</keyword>
<feature type="region of interest" description="Disordered" evidence="11">
    <location>
        <begin position="1"/>
        <end position="246"/>
    </location>
</feature>
<comment type="similarity">
    <text evidence="2">Belongs to the metallo-dependent hydrolases superfamily. Adenosine and AMP deaminases family.</text>
</comment>
<evidence type="ECO:0000256" key="8">
    <source>
        <dbReference type="PIRSR" id="PIRSR606329-1"/>
    </source>
</evidence>
<reference evidence="12 13" key="1">
    <citation type="submission" date="2011-10" db="EMBL/GenBank/DDBJ databases">
        <authorList>
            <person name="Genoscope - CEA"/>
        </authorList>
    </citation>
    <scope>NUCLEOTIDE SEQUENCE [LARGE SCALE GENOMIC DNA]</scope>
    <source>
        <strain evidence="12 13">RCC 1105</strain>
    </source>
</reference>
<evidence type="ECO:0000256" key="4">
    <source>
        <dbReference type="ARBA" id="ARBA00022723"/>
    </source>
</evidence>
<feature type="compositionally biased region" description="Gly residues" evidence="11">
    <location>
        <begin position="53"/>
        <end position="62"/>
    </location>
</feature>
<feature type="compositionally biased region" description="Low complexity" evidence="11">
    <location>
        <begin position="178"/>
        <end position="187"/>
    </location>
</feature>
<dbReference type="EMBL" id="FO082277">
    <property type="protein sequence ID" value="CCO14988.1"/>
    <property type="molecule type" value="Genomic_DNA"/>
</dbReference>
<dbReference type="GO" id="GO:0032264">
    <property type="term" value="P:IMP salvage"/>
    <property type="evidence" value="ECO:0007669"/>
    <property type="project" value="InterPro"/>
</dbReference>
<dbReference type="AlphaFoldDB" id="K8F0F3"/>
<protein>
    <recommendedName>
        <fullName evidence="3">AMP deaminase</fullName>
        <ecNumber evidence="3">3.5.4.6</ecNumber>
    </recommendedName>
</protein>
<dbReference type="STRING" id="41875.K8F0F3"/>
<feature type="compositionally biased region" description="Basic residues" evidence="11">
    <location>
        <begin position="33"/>
        <end position="49"/>
    </location>
</feature>
<evidence type="ECO:0000313" key="12">
    <source>
        <dbReference type="EMBL" id="CCO14988.1"/>
    </source>
</evidence>
<keyword evidence="5" id="KW-0378">Hydrolase</keyword>
<keyword evidence="13" id="KW-1185">Reference proteome</keyword>
<feature type="compositionally biased region" description="Basic and acidic residues" evidence="11">
    <location>
        <begin position="78"/>
        <end position="93"/>
    </location>
</feature>
<dbReference type="NCBIfam" id="TIGR01429">
    <property type="entry name" value="AMP_deaminase"/>
    <property type="match status" value="1"/>
</dbReference>
<dbReference type="Gene3D" id="4.10.800.20">
    <property type="match status" value="1"/>
</dbReference>
<comment type="cofactor">
    <cofactor evidence="10">
        <name>Zn(2+)</name>
        <dbReference type="ChEBI" id="CHEBI:29105"/>
    </cofactor>
    <text evidence="10">Binds 1 zinc ion per subunit.</text>
</comment>
<keyword evidence="7" id="KW-0546">Nucleotide metabolism</keyword>
<feature type="binding site" evidence="10">
    <location>
        <position position="835"/>
    </location>
    <ligand>
        <name>Zn(2+)</name>
        <dbReference type="ChEBI" id="CHEBI:29105"/>
        <note>catalytic</note>
    </ligand>
</feature>
<dbReference type="GO" id="GO:0005829">
    <property type="term" value="C:cytosol"/>
    <property type="evidence" value="ECO:0007669"/>
    <property type="project" value="TreeGrafter"/>
</dbReference>
<feature type="binding site" evidence="9">
    <location>
        <begin position="913"/>
        <end position="916"/>
    </location>
    <ligand>
        <name>substrate</name>
    </ligand>
</feature>
<evidence type="ECO:0000256" key="7">
    <source>
        <dbReference type="ARBA" id="ARBA00023080"/>
    </source>
</evidence>
<feature type="binding site" evidence="9">
    <location>
        <position position="838"/>
    </location>
    <ligand>
        <name>substrate</name>
    </ligand>
</feature>
<dbReference type="GO" id="GO:0046033">
    <property type="term" value="P:AMP metabolic process"/>
    <property type="evidence" value="ECO:0007669"/>
    <property type="project" value="TreeGrafter"/>
</dbReference>
<dbReference type="InterPro" id="IPR032466">
    <property type="entry name" value="Metal_Hydrolase"/>
</dbReference>
<dbReference type="GO" id="GO:0003876">
    <property type="term" value="F:AMP deaminase activity"/>
    <property type="evidence" value="ECO:0007669"/>
    <property type="project" value="UniProtKB-EC"/>
</dbReference>
<feature type="binding site" evidence="9">
    <location>
        <position position="569"/>
    </location>
    <ligand>
        <name>substrate</name>
    </ligand>
</feature>
<dbReference type="EC" id="3.5.4.6" evidence="3"/>
<feature type="region of interest" description="Disordered" evidence="11">
    <location>
        <begin position="289"/>
        <end position="386"/>
    </location>
</feature>
<organism evidence="12 13">
    <name type="scientific">Bathycoccus prasinos</name>
    <dbReference type="NCBI Taxonomy" id="41875"/>
    <lineage>
        <taxon>Eukaryota</taxon>
        <taxon>Viridiplantae</taxon>
        <taxon>Chlorophyta</taxon>
        <taxon>Mamiellophyceae</taxon>
        <taxon>Mamiellales</taxon>
        <taxon>Bathycoccaceae</taxon>
        <taxon>Bathycoccus</taxon>
    </lineage>
</organism>
<evidence type="ECO:0000256" key="6">
    <source>
        <dbReference type="ARBA" id="ARBA00022833"/>
    </source>
</evidence>
<evidence type="ECO:0000313" key="13">
    <source>
        <dbReference type="Proteomes" id="UP000198341"/>
    </source>
</evidence>
<dbReference type="KEGG" id="bpg:Bathy02g00030"/>
<feature type="compositionally biased region" description="Low complexity" evidence="11">
    <location>
        <begin position="972"/>
        <end position="981"/>
    </location>
</feature>
<feature type="compositionally biased region" description="Low complexity" evidence="11">
    <location>
        <begin position="63"/>
        <end position="73"/>
    </location>
</feature>
<dbReference type="FunFam" id="4.10.800.20:FF:000001">
    <property type="entry name" value="AMP deaminase"/>
    <property type="match status" value="1"/>
</dbReference>
<keyword evidence="6 10" id="KW-0862">Zinc</keyword>
<feature type="active site" description="Proton acceptor" evidence="8">
    <location>
        <position position="857"/>
    </location>
</feature>
<dbReference type="Proteomes" id="UP000198341">
    <property type="component" value="Chromosome 2"/>
</dbReference>
<evidence type="ECO:0000256" key="3">
    <source>
        <dbReference type="ARBA" id="ARBA00012775"/>
    </source>
</evidence>
<dbReference type="eggNOG" id="KOG1096">
    <property type="taxonomic scope" value="Eukaryota"/>
</dbReference>
<comment type="pathway">
    <text evidence="1">Purine metabolism; IMP biosynthesis via salvage pathway; IMP from AMP: step 1/1.</text>
</comment>
<feature type="compositionally biased region" description="Low complexity" evidence="11">
    <location>
        <begin position="1"/>
        <end position="32"/>
    </location>
</feature>
<accession>K8F0F3</accession>
<dbReference type="Pfam" id="PF19326">
    <property type="entry name" value="AMP_deaminase"/>
    <property type="match status" value="1"/>
</dbReference>
<feature type="binding site" evidence="10">
    <location>
        <position position="567"/>
    </location>
    <ligand>
        <name>Zn(2+)</name>
        <dbReference type="ChEBI" id="CHEBI:29105"/>
        <note>catalytic</note>
    </ligand>
</feature>
<feature type="region of interest" description="Disordered" evidence="11">
    <location>
        <begin position="972"/>
        <end position="991"/>
    </location>
</feature>
<dbReference type="RefSeq" id="XP_007514748.1">
    <property type="nucleotide sequence ID" value="XM_007514686.1"/>
</dbReference>
<dbReference type="OrthoDB" id="1723809at2759"/>
<evidence type="ECO:0000256" key="5">
    <source>
        <dbReference type="ARBA" id="ARBA00022801"/>
    </source>
</evidence>
<evidence type="ECO:0000256" key="1">
    <source>
        <dbReference type="ARBA" id="ARBA00004955"/>
    </source>
</evidence>
<dbReference type="SUPFAM" id="SSF51556">
    <property type="entry name" value="Metallo-dependent hydrolases"/>
    <property type="match status" value="1"/>
</dbReference>
<dbReference type="Gene3D" id="3.20.20.140">
    <property type="entry name" value="Metal-dependent hydrolases"/>
    <property type="match status" value="1"/>
</dbReference>
<name>K8F0F3_9CHLO</name>
<feature type="binding site" evidence="10">
    <location>
        <position position="569"/>
    </location>
    <ligand>
        <name>Zn(2+)</name>
        <dbReference type="ChEBI" id="CHEBI:29105"/>
        <note>catalytic</note>
    </ligand>
</feature>